<dbReference type="EMBL" id="RKLT01000033">
    <property type="protein sequence ID" value="MBX0297947.1"/>
    <property type="molecule type" value="Genomic_DNA"/>
</dbReference>
<keyword evidence="1" id="KW-1133">Transmembrane helix</keyword>
<reference evidence="2 3" key="1">
    <citation type="submission" date="2021-06" db="EMBL/GenBank/DDBJ databases">
        <title>Halomicroarcula sp. a new haloarchaeum isolated from saline soil.</title>
        <authorList>
            <person name="Duran-Viseras A."/>
            <person name="Sanchez-Porro C."/>
            <person name="Ventosa A."/>
        </authorList>
    </citation>
    <scope>NUCLEOTIDE SEQUENCE [LARGE SCALE GENOMIC DNA]</scope>
    <source>
        <strain evidence="2 3">F27</strain>
    </source>
</reference>
<gene>
    <name evidence="2" type="ORF">EGH23_24075</name>
</gene>
<evidence type="ECO:0008006" key="4">
    <source>
        <dbReference type="Google" id="ProtNLM"/>
    </source>
</evidence>
<dbReference type="Pfam" id="PF09997">
    <property type="entry name" value="DUF2238"/>
    <property type="match status" value="1"/>
</dbReference>
<keyword evidence="1" id="KW-0472">Membrane</keyword>
<evidence type="ECO:0000313" key="2">
    <source>
        <dbReference type="EMBL" id="MBX0297947.1"/>
    </source>
</evidence>
<proteinExistence type="predicted"/>
<keyword evidence="3" id="KW-1185">Reference proteome</keyword>
<accession>A0AAW4PIJ6</accession>
<dbReference type="AlphaFoldDB" id="A0AAW4PIJ6"/>
<name>A0AAW4PIJ6_9EURY</name>
<feature type="transmembrane region" description="Helical" evidence="1">
    <location>
        <begin position="16"/>
        <end position="34"/>
    </location>
</feature>
<organism evidence="2 3">
    <name type="scientific">Haloarcula nitratireducens</name>
    <dbReference type="NCBI Taxonomy" id="2487749"/>
    <lineage>
        <taxon>Archaea</taxon>
        <taxon>Methanobacteriati</taxon>
        <taxon>Methanobacteriota</taxon>
        <taxon>Stenosarchaea group</taxon>
        <taxon>Halobacteria</taxon>
        <taxon>Halobacteriales</taxon>
        <taxon>Haloarculaceae</taxon>
        <taxon>Haloarcula</taxon>
    </lineage>
</organism>
<evidence type="ECO:0000313" key="3">
    <source>
        <dbReference type="Proteomes" id="UP001430455"/>
    </source>
</evidence>
<dbReference type="Proteomes" id="UP001430455">
    <property type="component" value="Unassembled WGS sequence"/>
</dbReference>
<feature type="transmembrane region" description="Helical" evidence="1">
    <location>
        <begin position="69"/>
        <end position="91"/>
    </location>
</feature>
<protein>
    <recommendedName>
        <fullName evidence="4">Membrane-spanning protein</fullName>
    </recommendedName>
</protein>
<sequence length="220" mass="23645">MTLTGVLDLSTRREQVLTRGLQVALLVLAAGGVATGRLGVAANAAPALGVTLLPAALRREYGYVMDARLALWITVAVCLHSLGALGPYRWYPWYDEITHTVSGALVAGVGYATLRAFEEHSAEVTVPESFRGFFVVIFVLAFGVIWEVLEFTVVVLAQTLETDAPVTVFGIKDIVTDMVANMAGGLFIALWGTRYFQGLADFLRTRLDASHNGDSSGPPE</sequence>
<dbReference type="RefSeq" id="WP_220582528.1">
    <property type="nucleotide sequence ID" value="NZ_RKLT01000033.1"/>
</dbReference>
<comment type="caution">
    <text evidence="2">The sequence shown here is derived from an EMBL/GenBank/DDBJ whole genome shotgun (WGS) entry which is preliminary data.</text>
</comment>
<dbReference type="InterPro" id="IPR014509">
    <property type="entry name" value="YjdF-like"/>
</dbReference>
<keyword evidence="1" id="KW-0812">Transmembrane</keyword>
<feature type="transmembrane region" description="Helical" evidence="1">
    <location>
        <begin position="178"/>
        <end position="196"/>
    </location>
</feature>
<evidence type="ECO:0000256" key="1">
    <source>
        <dbReference type="SAM" id="Phobius"/>
    </source>
</evidence>
<feature type="transmembrane region" description="Helical" evidence="1">
    <location>
        <begin position="134"/>
        <end position="158"/>
    </location>
</feature>